<name>A0A810N7J0_9ACTN</name>
<dbReference type="AlphaFoldDB" id="A0A810N7J0"/>
<feature type="transmembrane region" description="Helical" evidence="1">
    <location>
        <begin position="149"/>
        <end position="175"/>
    </location>
</feature>
<keyword evidence="3" id="KW-1185">Reference proteome</keyword>
<dbReference type="EMBL" id="AP023359">
    <property type="protein sequence ID" value="BCJ67603.1"/>
    <property type="molecule type" value="Genomic_DNA"/>
</dbReference>
<evidence type="ECO:0000256" key="1">
    <source>
        <dbReference type="SAM" id="Phobius"/>
    </source>
</evidence>
<proteinExistence type="predicted"/>
<feature type="transmembrane region" description="Helical" evidence="1">
    <location>
        <begin position="85"/>
        <end position="104"/>
    </location>
</feature>
<reference evidence="2" key="1">
    <citation type="submission" date="2020-08" db="EMBL/GenBank/DDBJ databases">
        <title>Whole genome shotgun sequence of Polymorphospora rubra NBRC 101157.</title>
        <authorList>
            <person name="Komaki H."/>
            <person name="Tamura T."/>
        </authorList>
    </citation>
    <scope>NUCLEOTIDE SEQUENCE</scope>
    <source>
        <strain evidence="2">NBRC 101157</strain>
    </source>
</reference>
<sequence length="230" mass="24943">MKKIIVTADLALREIARRRTVLVVLAVLPLAFYLSRRGDHLGQSIRFVCLGLGWALSTAALFAGSAARPIEPRLRLSGYGSRHLVLGRLLALWTVGLLLSLPYYLLILVDQHDVRYGAIAVVMLLTVAVAAPFGLALSAVLPRELEGTLVLLIVVGLQMMTDPAATASRALPFWFSREIGTYAIDHTDSGYLDRGLLHGVAFAVALTALVVVAASVRLRSRPHLRLHPTP</sequence>
<keyword evidence="1" id="KW-1133">Transmembrane helix</keyword>
<dbReference type="RefSeq" id="WP_212816914.1">
    <property type="nucleotide sequence ID" value="NZ_AP023359.1"/>
</dbReference>
<organism evidence="2 3">
    <name type="scientific">Polymorphospora rubra</name>
    <dbReference type="NCBI Taxonomy" id="338584"/>
    <lineage>
        <taxon>Bacteria</taxon>
        <taxon>Bacillati</taxon>
        <taxon>Actinomycetota</taxon>
        <taxon>Actinomycetes</taxon>
        <taxon>Micromonosporales</taxon>
        <taxon>Micromonosporaceae</taxon>
        <taxon>Polymorphospora</taxon>
    </lineage>
</organism>
<keyword evidence="1" id="KW-0472">Membrane</keyword>
<evidence type="ECO:0000313" key="3">
    <source>
        <dbReference type="Proteomes" id="UP000680866"/>
    </source>
</evidence>
<gene>
    <name evidence="2" type="ORF">Prubr_46240</name>
</gene>
<feature type="transmembrane region" description="Helical" evidence="1">
    <location>
        <begin position="21"/>
        <end position="38"/>
    </location>
</feature>
<evidence type="ECO:0000313" key="2">
    <source>
        <dbReference type="EMBL" id="BCJ67603.1"/>
    </source>
</evidence>
<protein>
    <submittedName>
        <fullName evidence="2">Uncharacterized protein</fullName>
    </submittedName>
</protein>
<accession>A0A810N7J0</accession>
<feature type="transmembrane region" description="Helical" evidence="1">
    <location>
        <begin position="195"/>
        <end position="216"/>
    </location>
</feature>
<dbReference type="KEGG" id="pry:Prubr_46240"/>
<feature type="transmembrane region" description="Helical" evidence="1">
    <location>
        <begin position="116"/>
        <end position="137"/>
    </location>
</feature>
<keyword evidence="1" id="KW-0812">Transmembrane</keyword>
<dbReference type="Proteomes" id="UP000680866">
    <property type="component" value="Chromosome"/>
</dbReference>
<feature type="transmembrane region" description="Helical" evidence="1">
    <location>
        <begin position="44"/>
        <end position="64"/>
    </location>
</feature>